<reference evidence="2" key="1">
    <citation type="journal article" date="2020" name="Stud. Mycol.">
        <title>101 Dothideomycetes genomes: a test case for predicting lifestyles and emergence of pathogens.</title>
        <authorList>
            <person name="Haridas S."/>
            <person name="Albert R."/>
            <person name="Binder M."/>
            <person name="Bloem J."/>
            <person name="Labutti K."/>
            <person name="Salamov A."/>
            <person name="Andreopoulos B."/>
            <person name="Baker S."/>
            <person name="Barry K."/>
            <person name="Bills G."/>
            <person name="Bluhm B."/>
            <person name="Cannon C."/>
            <person name="Castanera R."/>
            <person name="Culley D."/>
            <person name="Daum C."/>
            <person name="Ezra D."/>
            <person name="Gonzalez J."/>
            <person name="Henrissat B."/>
            <person name="Kuo A."/>
            <person name="Liang C."/>
            <person name="Lipzen A."/>
            <person name="Lutzoni F."/>
            <person name="Magnuson J."/>
            <person name="Mondo S."/>
            <person name="Nolan M."/>
            <person name="Ohm R."/>
            <person name="Pangilinan J."/>
            <person name="Park H.-J."/>
            <person name="Ramirez L."/>
            <person name="Alfaro M."/>
            <person name="Sun H."/>
            <person name="Tritt A."/>
            <person name="Yoshinaga Y."/>
            <person name="Zwiers L.-H."/>
            <person name="Turgeon B."/>
            <person name="Goodwin S."/>
            <person name="Spatafora J."/>
            <person name="Crous P."/>
            <person name="Grigoriev I."/>
        </authorList>
    </citation>
    <scope>NUCLEOTIDE SEQUENCE</scope>
    <source>
        <strain evidence="2">CBS 675.92</strain>
    </source>
</reference>
<keyword evidence="3" id="KW-1185">Reference proteome</keyword>
<accession>A0A6A5U2I7</accession>
<dbReference type="AlphaFoldDB" id="A0A6A5U2I7"/>
<gene>
    <name evidence="2" type="ORF">CC80DRAFT_534240</name>
</gene>
<feature type="compositionally biased region" description="Low complexity" evidence="1">
    <location>
        <begin position="245"/>
        <end position="255"/>
    </location>
</feature>
<protein>
    <submittedName>
        <fullName evidence="2">Uncharacterized protein</fullName>
    </submittedName>
</protein>
<dbReference type="EMBL" id="ML976987">
    <property type="protein sequence ID" value="KAF1958520.1"/>
    <property type="molecule type" value="Genomic_DNA"/>
</dbReference>
<proteinExistence type="predicted"/>
<organism evidence="2 3">
    <name type="scientific">Byssothecium circinans</name>
    <dbReference type="NCBI Taxonomy" id="147558"/>
    <lineage>
        <taxon>Eukaryota</taxon>
        <taxon>Fungi</taxon>
        <taxon>Dikarya</taxon>
        <taxon>Ascomycota</taxon>
        <taxon>Pezizomycotina</taxon>
        <taxon>Dothideomycetes</taxon>
        <taxon>Pleosporomycetidae</taxon>
        <taxon>Pleosporales</taxon>
        <taxon>Massarineae</taxon>
        <taxon>Massarinaceae</taxon>
        <taxon>Byssothecium</taxon>
    </lineage>
</organism>
<evidence type="ECO:0000313" key="2">
    <source>
        <dbReference type="EMBL" id="KAF1958520.1"/>
    </source>
</evidence>
<dbReference type="Pfam" id="PF13826">
    <property type="entry name" value="Monooxy_af470-like"/>
    <property type="match status" value="1"/>
</dbReference>
<dbReference type="Proteomes" id="UP000800035">
    <property type="component" value="Unassembled WGS sequence"/>
</dbReference>
<name>A0A6A5U2I7_9PLEO</name>
<evidence type="ECO:0000313" key="3">
    <source>
        <dbReference type="Proteomes" id="UP000800035"/>
    </source>
</evidence>
<dbReference type="InterPro" id="IPR025444">
    <property type="entry name" value="Monooxy_af470"/>
</dbReference>
<sequence>MARNNLWMPVPEDFRLTTWLAIGASFYAVLTRLFPFWIFMQLPMIFLAFRLFDTLLLSKRPSNTLWGRYTAQMPATNPEDQGIVVFVLAARINHPMGRFTPGFVDAGKIFFNMWRECSKNRDKYGYLGKTSTLYATHEEGGFTMVWISYWKNVEGLRDFAASNAHRALQTPFLAKKYPYLGVAHETYHASKGNWETIYHSFQPFGMGKTRFNFERDGADQGGGGAARGAGLGNANGTGSPLAKAEGPGMRSMMSRMGREEDPSWAAWNPEA</sequence>
<feature type="compositionally biased region" description="Gly residues" evidence="1">
    <location>
        <begin position="219"/>
        <end position="235"/>
    </location>
</feature>
<feature type="region of interest" description="Disordered" evidence="1">
    <location>
        <begin position="215"/>
        <end position="271"/>
    </location>
</feature>
<evidence type="ECO:0000256" key="1">
    <source>
        <dbReference type="SAM" id="MobiDB-lite"/>
    </source>
</evidence>
<dbReference type="OrthoDB" id="3202396at2759"/>